<gene>
    <name evidence="2" type="ORF">BG61_36705</name>
</gene>
<dbReference type="AlphaFoldDB" id="A0A069PGC1"/>
<keyword evidence="3" id="KW-1185">Reference proteome</keyword>
<comment type="caution">
    <text evidence="2">The sequence shown here is derived from an EMBL/GenBank/DDBJ whole genome shotgun (WGS) entry which is preliminary data.</text>
</comment>
<dbReference type="Pfam" id="PF05016">
    <property type="entry name" value="ParE_toxin"/>
    <property type="match status" value="1"/>
</dbReference>
<dbReference type="EMBL" id="JFHC01000072">
    <property type="protein sequence ID" value="KDR38894.1"/>
    <property type="molecule type" value="Genomic_DNA"/>
</dbReference>
<evidence type="ECO:0000256" key="1">
    <source>
        <dbReference type="ARBA" id="ARBA00022649"/>
    </source>
</evidence>
<dbReference type="InterPro" id="IPR007712">
    <property type="entry name" value="RelE/ParE_toxin"/>
</dbReference>
<reference evidence="2 3" key="1">
    <citation type="submission" date="2014-03" db="EMBL/GenBank/DDBJ databases">
        <title>Draft Genome Sequences of Four Burkholderia Strains.</title>
        <authorList>
            <person name="Liu X.Y."/>
            <person name="Li C.X."/>
            <person name="Xu J.H."/>
        </authorList>
    </citation>
    <scope>NUCLEOTIDE SEQUENCE [LARGE SCALE GENOMIC DNA]</scope>
    <source>
        <strain evidence="2 3">DSM 50014</strain>
    </source>
</reference>
<evidence type="ECO:0000313" key="3">
    <source>
        <dbReference type="Proteomes" id="UP000027466"/>
    </source>
</evidence>
<sequence length="106" mass="12294">MARLILAPEIREDFDRIFDFLFEHTPDQATQRIDDIVCALDILQSSPLIGRPAESLRGMRELVISNGARGYLALYRFVPELDTVFVTAIRSQRELRYRRSHDDRSA</sequence>
<dbReference type="Proteomes" id="UP000027466">
    <property type="component" value="Unassembled WGS sequence"/>
</dbReference>
<protein>
    <submittedName>
        <fullName evidence="2">Plasmid stabilization protein</fullName>
    </submittedName>
</protein>
<dbReference type="RefSeq" id="WP_035929954.1">
    <property type="nucleotide sequence ID" value="NZ_CADFFX010000004.1"/>
</dbReference>
<organism evidence="2 3">
    <name type="scientific">Caballeronia glathei</name>
    <dbReference type="NCBI Taxonomy" id="60547"/>
    <lineage>
        <taxon>Bacteria</taxon>
        <taxon>Pseudomonadati</taxon>
        <taxon>Pseudomonadota</taxon>
        <taxon>Betaproteobacteria</taxon>
        <taxon>Burkholderiales</taxon>
        <taxon>Burkholderiaceae</taxon>
        <taxon>Caballeronia</taxon>
    </lineage>
</organism>
<accession>A0A069PGC1</accession>
<proteinExistence type="predicted"/>
<dbReference type="InterPro" id="IPR035093">
    <property type="entry name" value="RelE/ParE_toxin_dom_sf"/>
</dbReference>
<dbReference type="Gene3D" id="3.30.2310.20">
    <property type="entry name" value="RelE-like"/>
    <property type="match status" value="1"/>
</dbReference>
<name>A0A069PGC1_9BURK</name>
<evidence type="ECO:0000313" key="2">
    <source>
        <dbReference type="EMBL" id="KDR38894.1"/>
    </source>
</evidence>
<keyword evidence="1" id="KW-1277">Toxin-antitoxin system</keyword>